<dbReference type="EMBL" id="JAHGAW010000014">
    <property type="protein sequence ID" value="MBT2189003.1"/>
    <property type="molecule type" value="Genomic_DNA"/>
</dbReference>
<dbReference type="InterPro" id="IPR042240">
    <property type="entry name" value="CHASE_sf"/>
</dbReference>
<evidence type="ECO:0000256" key="6">
    <source>
        <dbReference type="ARBA" id="ARBA00022692"/>
    </source>
</evidence>
<dbReference type="Gene3D" id="3.30.450.350">
    <property type="entry name" value="CHASE domain"/>
    <property type="match status" value="1"/>
</dbReference>
<sequence length="528" mass="57838">MLTLVCASAWSVELATARTNRADAAAQGTEIAAAITRQAAANSAYFEATSALFVSAQTVSPEFFHQFVDRLRLDYDLSGVAALGWSEAVSRRDLPALTARMASEGHPDFHISPEPTSRDQTVHVITMLEPRTPSNLTLLGFNMYSEARRRDAMDRARRTGAMAATDPIQLVVDRNRKTTPGLIVYLPVNAINGDHRFKGFVYGAIRTQDFIRAAVKSDLLSSGRVEIFDATNGGRELIFSSGQGDEETSRPIEQNLSVFGQHWILRFSQRSMHGLSPLTLVVLVGGVSFSLLLLAYILLVQRRNEDLQSLLSAQADRETERAAFVRELNHRVKNSLSNVTSIIALTRRNATDLNSFTNNLLERVRALAASHSLLDGAQWGPTDLKALVEAQLSSHDHAEDRIRIDGPNVLISPNDALSLGLALHELLTNAIRYGALSTNEGHVSIHWHIVGEAVSVQWEERGGPAASEPAKRGFGLNLIERALAQELGTPITIEFPSTGLRCQFSIPLRAPKSFRLRADRTGVVSPLT</sequence>
<evidence type="ECO:0000256" key="5">
    <source>
        <dbReference type="ARBA" id="ARBA00022679"/>
    </source>
</evidence>
<dbReference type="Gene3D" id="3.30.565.10">
    <property type="entry name" value="Histidine kinase-like ATPase, C-terminal domain"/>
    <property type="match status" value="1"/>
</dbReference>
<evidence type="ECO:0000256" key="8">
    <source>
        <dbReference type="ARBA" id="ARBA00022777"/>
    </source>
</evidence>
<evidence type="ECO:0000256" key="4">
    <source>
        <dbReference type="ARBA" id="ARBA00022553"/>
    </source>
</evidence>
<reference evidence="14" key="1">
    <citation type="submission" date="2021-05" db="EMBL/GenBank/DDBJ databases">
        <title>Genome of Sphingobium sp. strain.</title>
        <authorList>
            <person name="Fan R."/>
        </authorList>
    </citation>
    <scope>NUCLEOTIDE SEQUENCE</scope>
    <source>
        <strain evidence="14">H33</strain>
    </source>
</reference>
<evidence type="ECO:0000256" key="3">
    <source>
        <dbReference type="ARBA" id="ARBA00012438"/>
    </source>
</evidence>
<comment type="caution">
    <text evidence="14">The sequence shown here is derived from an EMBL/GenBank/DDBJ whole genome shotgun (WGS) entry which is preliminary data.</text>
</comment>
<evidence type="ECO:0000256" key="9">
    <source>
        <dbReference type="ARBA" id="ARBA00022840"/>
    </source>
</evidence>
<keyword evidence="8" id="KW-0418">Kinase</keyword>
<proteinExistence type="predicted"/>
<evidence type="ECO:0000256" key="11">
    <source>
        <dbReference type="ARBA" id="ARBA00023136"/>
    </source>
</evidence>
<feature type="domain" description="CHASE" evidence="13">
    <location>
        <begin position="55"/>
        <end position="266"/>
    </location>
</feature>
<evidence type="ECO:0000256" key="1">
    <source>
        <dbReference type="ARBA" id="ARBA00000085"/>
    </source>
</evidence>
<dbReference type="InterPro" id="IPR006189">
    <property type="entry name" value="CHASE_dom"/>
</dbReference>
<dbReference type="PROSITE" id="PS50839">
    <property type="entry name" value="CHASE"/>
    <property type="match status" value="1"/>
</dbReference>
<comment type="catalytic activity">
    <reaction evidence="1">
        <text>ATP + protein L-histidine = ADP + protein N-phospho-L-histidine.</text>
        <dbReference type="EC" id="2.7.13.3"/>
    </reaction>
</comment>
<keyword evidence="5" id="KW-0808">Transferase</keyword>
<dbReference type="Pfam" id="PF03924">
    <property type="entry name" value="CHASE"/>
    <property type="match status" value="1"/>
</dbReference>
<dbReference type="Proteomes" id="UP001138757">
    <property type="component" value="Unassembled WGS sequence"/>
</dbReference>
<dbReference type="PANTHER" id="PTHR41523:SF7">
    <property type="entry name" value="HISTIDINE KINASE"/>
    <property type="match status" value="1"/>
</dbReference>
<dbReference type="GO" id="GO:0016020">
    <property type="term" value="C:membrane"/>
    <property type="evidence" value="ECO:0007669"/>
    <property type="project" value="UniProtKB-SubCell"/>
</dbReference>
<keyword evidence="4" id="KW-0597">Phosphoprotein</keyword>
<dbReference type="Pfam" id="PF07536">
    <property type="entry name" value="HWE_HK"/>
    <property type="match status" value="1"/>
</dbReference>
<keyword evidence="7" id="KW-0547">Nucleotide-binding</keyword>
<keyword evidence="10 12" id="KW-1133">Transmembrane helix</keyword>
<dbReference type="InterPro" id="IPR011102">
    <property type="entry name" value="Sig_transdc_His_kinase_HWE"/>
</dbReference>
<dbReference type="GO" id="GO:0004673">
    <property type="term" value="F:protein histidine kinase activity"/>
    <property type="evidence" value="ECO:0007669"/>
    <property type="project" value="UniProtKB-EC"/>
</dbReference>
<dbReference type="Gene3D" id="3.30.450.20">
    <property type="entry name" value="PAS domain"/>
    <property type="match status" value="1"/>
</dbReference>
<dbReference type="SMART" id="SM01079">
    <property type="entry name" value="CHASE"/>
    <property type="match status" value="1"/>
</dbReference>
<dbReference type="EC" id="2.7.13.3" evidence="3"/>
<evidence type="ECO:0000256" key="2">
    <source>
        <dbReference type="ARBA" id="ARBA00004370"/>
    </source>
</evidence>
<evidence type="ECO:0000259" key="13">
    <source>
        <dbReference type="PROSITE" id="PS50839"/>
    </source>
</evidence>
<keyword evidence="11 12" id="KW-0472">Membrane</keyword>
<feature type="transmembrane region" description="Helical" evidence="12">
    <location>
        <begin position="278"/>
        <end position="299"/>
    </location>
</feature>
<dbReference type="GO" id="GO:0005524">
    <property type="term" value="F:ATP binding"/>
    <property type="evidence" value="ECO:0007669"/>
    <property type="project" value="UniProtKB-KW"/>
</dbReference>
<protein>
    <recommendedName>
        <fullName evidence="3">histidine kinase</fullName>
        <ecNumber evidence="3">2.7.13.3</ecNumber>
    </recommendedName>
</protein>
<dbReference type="PANTHER" id="PTHR41523">
    <property type="entry name" value="TWO-COMPONENT SYSTEM SENSOR PROTEIN"/>
    <property type="match status" value="1"/>
</dbReference>
<dbReference type="SMART" id="SM00911">
    <property type="entry name" value="HWE_HK"/>
    <property type="match status" value="1"/>
</dbReference>
<evidence type="ECO:0000313" key="15">
    <source>
        <dbReference type="Proteomes" id="UP001138757"/>
    </source>
</evidence>
<dbReference type="InterPro" id="IPR036890">
    <property type="entry name" value="HATPase_C_sf"/>
</dbReference>
<keyword evidence="6 12" id="KW-0812">Transmembrane</keyword>
<dbReference type="GO" id="GO:0007165">
    <property type="term" value="P:signal transduction"/>
    <property type="evidence" value="ECO:0007669"/>
    <property type="project" value="UniProtKB-ARBA"/>
</dbReference>
<evidence type="ECO:0000256" key="7">
    <source>
        <dbReference type="ARBA" id="ARBA00022741"/>
    </source>
</evidence>
<evidence type="ECO:0000256" key="12">
    <source>
        <dbReference type="SAM" id="Phobius"/>
    </source>
</evidence>
<accession>A0A9X1DGI8</accession>
<dbReference type="SUPFAM" id="SSF55874">
    <property type="entry name" value="ATPase domain of HSP90 chaperone/DNA topoisomerase II/histidine kinase"/>
    <property type="match status" value="1"/>
</dbReference>
<keyword evidence="9" id="KW-0067">ATP-binding</keyword>
<dbReference type="RefSeq" id="WP_214625263.1">
    <property type="nucleotide sequence ID" value="NZ_JAHGAW010000014.1"/>
</dbReference>
<organism evidence="14 15">
    <name type="scientific">Sphingobium nicotianae</name>
    <dbReference type="NCBI Taxonomy" id="2782607"/>
    <lineage>
        <taxon>Bacteria</taxon>
        <taxon>Pseudomonadati</taxon>
        <taxon>Pseudomonadota</taxon>
        <taxon>Alphaproteobacteria</taxon>
        <taxon>Sphingomonadales</taxon>
        <taxon>Sphingomonadaceae</taxon>
        <taxon>Sphingobium</taxon>
    </lineage>
</organism>
<name>A0A9X1DGI8_9SPHN</name>
<comment type="subcellular location">
    <subcellularLocation>
        <location evidence="2">Membrane</location>
    </subcellularLocation>
</comment>
<evidence type="ECO:0000256" key="10">
    <source>
        <dbReference type="ARBA" id="ARBA00022989"/>
    </source>
</evidence>
<evidence type="ECO:0000313" key="14">
    <source>
        <dbReference type="EMBL" id="MBT2189003.1"/>
    </source>
</evidence>
<keyword evidence="15" id="KW-1185">Reference proteome</keyword>
<dbReference type="AlphaFoldDB" id="A0A9X1DGI8"/>
<gene>
    <name evidence="14" type="ORF">KK488_18815</name>
</gene>